<dbReference type="InterPro" id="IPR003489">
    <property type="entry name" value="RHF/RaiA"/>
</dbReference>
<proteinExistence type="predicted"/>
<evidence type="ECO:0000256" key="1">
    <source>
        <dbReference type="SAM" id="MobiDB-lite"/>
    </source>
</evidence>
<accession>A0ABU4VHZ4</accession>
<keyword evidence="3" id="KW-1185">Reference proteome</keyword>
<feature type="region of interest" description="Disordered" evidence="1">
    <location>
        <begin position="90"/>
        <end position="123"/>
    </location>
</feature>
<dbReference type="Gene3D" id="3.30.160.100">
    <property type="entry name" value="Ribosome hibernation promotion factor-like"/>
    <property type="match status" value="1"/>
</dbReference>
<name>A0ABU4VHZ4_9ACTN</name>
<gene>
    <name evidence="2" type="primary">raiA</name>
    <name evidence="2" type="ORF">SK069_07575</name>
</gene>
<protein>
    <submittedName>
        <fullName evidence="2">Ribosome-associated translation inhibitor RaiA</fullName>
    </submittedName>
</protein>
<evidence type="ECO:0000313" key="2">
    <source>
        <dbReference type="EMBL" id="MDX8151446.1"/>
    </source>
</evidence>
<evidence type="ECO:0000313" key="3">
    <source>
        <dbReference type="Proteomes" id="UP001277761"/>
    </source>
</evidence>
<dbReference type="RefSeq" id="WP_319953595.1">
    <property type="nucleotide sequence ID" value="NZ_JAXAVX010000002.1"/>
</dbReference>
<reference evidence="2 3" key="1">
    <citation type="submission" date="2023-11" db="EMBL/GenBank/DDBJ databases">
        <authorList>
            <person name="Xu M."/>
            <person name="Jiang T."/>
        </authorList>
    </citation>
    <scope>NUCLEOTIDE SEQUENCE [LARGE SCALE GENOMIC DNA]</scope>
    <source>
        <strain evidence="2 3">SD</strain>
    </source>
</reference>
<sequence length="123" mass="14068">MRIEVKGRNVPITEELRECIERRFRKVDAQVSELAELEIELSEAGNPAVAEPFGASATLRLKGVTLHARDVSGDLKHAIHLVEEELHRQVKRHRVRTRHRRDARRMSQARREGRGTDFGTAQA</sequence>
<dbReference type="EMBL" id="JAXAVX010000002">
    <property type="protein sequence ID" value="MDX8151446.1"/>
    <property type="molecule type" value="Genomic_DNA"/>
</dbReference>
<dbReference type="SUPFAM" id="SSF69754">
    <property type="entry name" value="Ribosome binding protein Y (YfiA homologue)"/>
    <property type="match status" value="1"/>
</dbReference>
<organism evidence="2 3">
    <name type="scientific">Patulibacter brassicae</name>
    <dbReference type="NCBI Taxonomy" id="1705717"/>
    <lineage>
        <taxon>Bacteria</taxon>
        <taxon>Bacillati</taxon>
        <taxon>Actinomycetota</taxon>
        <taxon>Thermoleophilia</taxon>
        <taxon>Solirubrobacterales</taxon>
        <taxon>Patulibacteraceae</taxon>
        <taxon>Patulibacter</taxon>
    </lineage>
</organism>
<dbReference type="Proteomes" id="UP001277761">
    <property type="component" value="Unassembled WGS sequence"/>
</dbReference>
<dbReference type="NCBIfam" id="TIGR00741">
    <property type="entry name" value="yfiA"/>
    <property type="match status" value="1"/>
</dbReference>
<comment type="caution">
    <text evidence="2">The sequence shown here is derived from an EMBL/GenBank/DDBJ whole genome shotgun (WGS) entry which is preliminary data.</text>
</comment>
<dbReference type="InterPro" id="IPR036567">
    <property type="entry name" value="RHF-like"/>
</dbReference>
<dbReference type="Pfam" id="PF02482">
    <property type="entry name" value="Ribosomal_S30AE"/>
    <property type="match status" value="1"/>
</dbReference>
<feature type="compositionally biased region" description="Basic residues" evidence="1">
    <location>
        <begin position="90"/>
        <end position="103"/>
    </location>
</feature>